<dbReference type="STRING" id="436010.A0A167WLM5"/>
<dbReference type="Proteomes" id="UP000076532">
    <property type="component" value="Unassembled WGS sequence"/>
</dbReference>
<organism evidence="1 2">
    <name type="scientific">Athelia psychrophila</name>
    <dbReference type="NCBI Taxonomy" id="1759441"/>
    <lineage>
        <taxon>Eukaryota</taxon>
        <taxon>Fungi</taxon>
        <taxon>Dikarya</taxon>
        <taxon>Basidiomycota</taxon>
        <taxon>Agaricomycotina</taxon>
        <taxon>Agaricomycetes</taxon>
        <taxon>Agaricomycetidae</taxon>
        <taxon>Atheliales</taxon>
        <taxon>Atheliaceae</taxon>
        <taxon>Athelia</taxon>
    </lineage>
</organism>
<dbReference type="AlphaFoldDB" id="A0A167WLM5"/>
<name>A0A167WLM5_9AGAM</name>
<accession>A0A167WLM5</accession>
<protein>
    <submittedName>
        <fullName evidence="1">Uncharacterized protein</fullName>
    </submittedName>
</protein>
<dbReference type="OrthoDB" id="3056031at2759"/>
<proteinExistence type="predicted"/>
<evidence type="ECO:0000313" key="2">
    <source>
        <dbReference type="Proteomes" id="UP000076532"/>
    </source>
</evidence>
<gene>
    <name evidence="1" type="ORF">FIBSPDRAFT_324912</name>
</gene>
<sequence>MSQWTKKHPESSLKSVMDKICSAIESSDVIAFIPDSPFPARTLVAALVSLLKLGIKISEAKSAAFEFAKQVVNWLDQIQANLKGKKKGRFSRATIDNLVPYR</sequence>
<keyword evidence="2" id="KW-1185">Reference proteome</keyword>
<evidence type="ECO:0000313" key="1">
    <source>
        <dbReference type="EMBL" id="KZP06241.1"/>
    </source>
</evidence>
<dbReference type="EMBL" id="KV417797">
    <property type="protein sequence ID" value="KZP06241.1"/>
    <property type="molecule type" value="Genomic_DNA"/>
</dbReference>
<reference evidence="1 2" key="1">
    <citation type="journal article" date="2016" name="Mol. Biol. Evol.">
        <title>Comparative Genomics of Early-Diverging Mushroom-Forming Fungi Provides Insights into the Origins of Lignocellulose Decay Capabilities.</title>
        <authorList>
            <person name="Nagy L.G."/>
            <person name="Riley R."/>
            <person name="Tritt A."/>
            <person name="Adam C."/>
            <person name="Daum C."/>
            <person name="Floudas D."/>
            <person name="Sun H."/>
            <person name="Yadav J.S."/>
            <person name="Pangilinan J."/>
            <person name="Larsson K.H."/>
            <person name="Matsuura K."/>
            <person name="Barry K."/>
            <person name="Labutti K."/>
            <person name="Kuo R."/>
            <person name="Ohm R.A."/>
            <person name="Bhattacharya S.S."/>
            <person name="Shirouzu T."/>
            <person name="Yoshinaga Y."/>
            <person name="Martin F.M."/>
            <person name="Grigoriev I.V."/>
            <person name="Hibbett D.S."/>
        </authorList>
    </citation>
    <scope>NUCLEOTIDE SEQUENCE [LARGE SCALE GENOMIC DNA]</scope>
    <source>
        <strain evidence="1 2">CBS 109695</strain>
    </source>
</reference>